<organism evidence="2 3">
    <name type="scientific">Dothistroma septosporum (strain NZE10 / CBS 128990)</name>
    <name type="common">Red band needle blight fungus</name>
    <name type="synonym">Mycosphaerella pini</name>
    <dbReference type="NCBI Taxonomy" id="675120"/>
    <lineage>
        <taxon>Eukaryota</taxon>
        <taxon>Fungi</taxon>
        <taxon>Dikarya</taxon>
        <taxon>Ascomycota</taxon>
        <taxon>Pezizomycotina</taxon>
        <taxon>Dothideomycetes</taxon>
        <taxon>Dothideomycetidae</taxon>
        <taxon>Mycosphaerellales</taxon>
        <taxon>Mycosphaerellaceae</taxon>
        <taxon>Dothistroma</taxon>
    </lineage>
</organism>
<reference evidence="2 3" key="2">
    <citation type="journal article" date="2012" name="PLoS Pathog.">
        <title>Diverse lifestyles and strategies of plant pathogenesis encoded in the genomes of eighteen Dothideomycetes fungi.</title>
        <authorList>
            <person name="Ohm R.A."/>
            <person name="Feau N."/>
            <person name="Henrissat B."/>
            <person name="Schoch C.L."/>
            <person name="Horwitz B.A."/>
            <person name="Barry K.W."/>
            <person name="Condon B.J."/>
            <person name="Copeland A.C."/>
            <person name="Dhillon B."/>
            <person name="Glaser F."/>
            <person name="Hesse C.N."/>
            <person name="Kosti I."/>
            <person name="LaButti K."/>
            <person name="Lindquist E.A."/>
            <person name="Lucas S."/>
            <person name="Salamov A.A."/>
            <person name="Bradshaw R.E."/>
            <person name="Ciuffetti L."/>
            <person name="Hamelin R.C."/>
            <person name="Kema G.H.J."/>
            <person name="Lawrence C."/>
            <person name="Scott J.A."/>
            <person name="Spatafora J.W."/>
            <person name="Turgeon B.G."/>
            <person name="de Wit P.J.G.M."/>
            <person name="Zhong S."/>
            <person name="Goodwin S.B."/>
            <person name="Grigoriev I.V."/>
        </authorList>
    </citation>
    <scope>NUCLEOTIDE SEQUENCE [LARGE SCALE GENOMIC DNA]</scope>
    <source>
        <strain evidence="3">NZE10 / CBS 128990</strain>
    </source>
</reference>
<gene>
    <name evidence="2" type="ORF">DOTSEDRAFT_34755</name>
</gene>
<proteinExistence type="predicted"/>
<dbReference type="HOGENOM" id="CLU_1547548_0_0_1"/>
<evidence type="ECO:0000313" key="2">
    <source>
        <dbReference type="EMBL" id="EME44272.1"/>
    </source>
</evidence>
<dbReference type="EMBL" id="KB446539">
    <property type="protein sequence ID" value="EME44272.1"/>
    <property type="molecule type" value="Genomic_DNA"/>
</dbReference>
<reference evidence="3" key="1">
    <citation type="journal article" date="2012" name="PLoS Genet.">
        <title>The genomes of the fungal plant pathogens Cladosporium fulvum and Dothistroma septosporum reveal adaptation to different hosts and lifestyles but also signatures of common ancestry.</title>
        <authorList>
            <person name="de Wit P.J.G.M."/>
            <person name="van der Burgt A."/>
            <person name="Oekmen B."/>
            <person name="Stergiopoulos I."/>
            <person name="Abd-Elsalam K.A."/>
            <person name="Aerts A.L."/>
            <person name="Bahkali A.H."/>
            <person name="Beenen H.G."/>
            <person name="Chettri P."/>
            <person name="Cox M.P."/>
            <person name="Datema E."/>
            <person name="de Vries R.P."/>
            <person name="Dhillon B."/>
            <person name="Ganley A.R."/>
            <person name="Griffiths S.A."/>
            <person name="Guo Y."/>
            <person name="Hamelin R.C."/>
            <person name="Henrissat B."/>
            <person name="Kabir M.S."/>
            <person name="Jashni M.K."/>
            <person name="Kema G."/>
            <person name="Klaubauf S."/>
            <person name="Lapidus A."/>
            <person name="Levasseur A."/>
            <person name="Lindquist E."/>
            <person name="Mehrabi R."/>
            <person name="Ohm R.A."/>
            <person name="Owen T.J."/>
            <person name="Salamov A."/>
            <person name="Schwelm A."/>
            <person name="Schijlen E."/>
            <person name="Sun H."/>
            <person name="van den Burg H.A."/>
            <person name="van Ham R.C.H.J."/>
            <person name="Zhang S."/>
            <person name="Goodwin S.B."/>
            <person name="Grigoriev I.V."/>
            <person name="Collemare J."/>
            <person name="Bradshaw R.E."/>
        </authorList>
    </citation>
    <scope>NUCLEOTIDE SEQUENCE [LARGE SCALE GENOMIC DNA]</scope>
    <source>
        <strain evidence="3">NZE10 / CBS 128990</strain>
    </source>
</reference>
<feature type="region of interest" description="Disordered" evidence="1">
    <location>
        <begin position="133"/>
        <end position="173"/>
    </location>
</feature>
<evidence type="ECO:0000313" key="3">
    <source>
        <dbReference type="Proteomes" id="UP000016933"/>
    </source>
</evidence>
<dbReference type="AlphaFoldDB" id="N1PL97"/>
<protein>
    <submittedName>
        <fullName evidence="2">Uncharacterized protein</fullName>
    </submittedName>
</protein>
<keyword evidence="3" id="KW-1185">Reference proteome</keyword>
<accession>N1PL97</accession>
<evidence type="ECO:0000256" key="1">
    <source>
        <dbReference type="SAM" id="MobiDB-lite"/>
    </source>
</evidence>
<name>N1PL97_DOTSN</name>
<dbReference type="Proteomes" id="UP000016933">
    <property type="component" value="Unassembled WGS sequence"/>
</dbReference>
<sequence>MLAALGTCPSRIPRHGHGARVRIHRSILIIFCMDARRGVFEIESAKGGGQAVRVLQVARWRGDAGRPQKPKNNVGTAAREVVAATRAKSQQAQLFRFPTQEARSGRCRCRCTQSSRLEREVCPLFSNHYYCTSTTSEEDVDDNDNDKDDDDDDDDEADDDVDDDDDDDAQELA</sequence>
<feature type="compositionally biased region" description="Acidic residues" evidence="1">
    <location>
        <begin position="136"/>
        <end position="173"/>
    </location>
</feature>